<dbReference type="PANTHER" id="PTHR24171:SF9">
    <property type="entry name" value="ANKYRIN REPEAT DOMAIN-CONTAINING PROTEIN 39"/>
    <property type="match status" value="1"/>
</dbReference>
<feature type="repeat" description="ANK" evidence="3">
    <location>
        <begin position="62"/>
        <end position="94"/>
    </location>
</feature>
<dbReference type="Gene3D" id="1.25.40.20">
    <property type="entry name" value="Ankyrin repeat-containing domain"/>
    <property type="match status" value="1"/>
</dbReference>
<keyword evidence="5" id="KW-1185">Reference proteome</keyword>
<sequence length="461" mass="53593">MAPADAPTIDAFDYLLTLDEVPKNAVNLRNNTPLFEAFVRDWQIFAIKLIKAGCEIFDTFSDGNTALHWAIQNGWIEVAELLIENGFHVDKLNSQGKTALNIACCFELVDEIWMLLFYGADPHLARCFDICATKSVKAEVQEIFLDHLIGYNVSFNLMTFATLLTNNDNVNFIKVLQTANDINYTSNDLRDFCSRIVFFDPTLFQTFLEKFQDIAHNIFTRRYLINVFLSEQRKENLANYIKNLFVLFESPLSNFLVDEVHYCVADEGIELVPYMLFSCVEYDKTPETATLLLCFLLSLGVDLTVQCMDVIFLSYGYCNLFKVMLHMDIVDTRDLQVNYVVPHIIYNIKQTSNTIAKNIVQFNFIDTNIYKIFNYFALPKWIRMYVIDHYEYEPNNALSNLSTLTVVPSLVELARNCLHEYIVYKFKVKNSRQFYTLIKLLPIAQIHKEILSYERQLYFLD</sequence>
<dbReference type="PROSITE" id="PS50088">
    <property type="entry name" value="ANK_REPEAT"/>
    <property type="match status" value="1"/>
</dbReference>
<dbReference type="AlphaFoldDB" id="A0AA38IRS3"/>
<dbReference type="Pfam" id="PF12796">
    <property type="entry name" value="Ank_2"/>
    <property type="match status" value="1"/>
</dbReference>
<keyword evidence="1" id="KW-0677">Repeat</keyword>
<keyword evidence="2 3" id="KW-0040">ANK repeat</keyword>
<dbReference type="PROSITE" id="PS50297">
    <property type="entry name" value="ANK_REP_REGION"/>
    <property type="match status" value="1"/>
</dbReference>
<evidence type="ECO:0000256" key="3">
    <source>
        <dbReference type="PROSITE-ProRule" id="PRU00023"/>
    </source>
</evidence>
<evidence type="ECO:0000256" key="1">
    <source>
        <dbReference type="ARBA" id="ARBA00022737"/>
    </source>
</evidence>
<dbReference type="InterPro" id="IPR036770">
    <property type="entry name" value="Ankyrin_rpt-contain_sf"/>
</dbReference>
<accession>A0AA38IRS3</accession>
<dbReference type="InterPro" id="IPR002110">
    <property type="entry name" value="Ankyrin_rpt"/>
</dbReference>
<evidence type="ECO:0000313" key="5">
    <source>
        <dbReference type="Proteomes" id="UP001168821"/>
    </source>
</evidence>
<name>A0AA38IRS3_9CUCU</name>
<dbReference type="SMART" id="SM00248">
    <property type="entry name" value="ANK"/>
    <property type="match status" value="3"/>
</dbReference>
<dbReference type="SUPFAM" id="SSF48403">
    <property type="entry name" value="Ankyrin repeat"/>
    <property type="match status" value="1"/>
</dbReference>
<dbReference type="EMBL" id="JALNTZ010000002">
    <property type="protein sequence ID" value="KAJ3660820.1"/>
    <property type="molecule type" value="Genomic_DNA"/>
</dbReference>
<proteinExistence type="predicted"/>
<dbReference type="Proteomes" id="UP001168821">
    <property type="component" value="Unassembled WGS sequence"/>
</dbReference>
<protein>
    <submittedName>
        <fullName evidence="4">Uncharacterized protein</fullName>
    </submittedName>
</protein>
<dbReference type="PANTHER" id="PTHR24171">
    <property type="entry name" value="ANKYRIN REPEAT DOMAIN-CONTAINING PROTEIN 39-RELATED"/>
    <property type="match status" value="1"/>
</dbReference>
<gene>
    <name evidence="4" type="ORF">Zmor_005251</name>
</gene>
<evidence type="ECO:0000313" key="4">
    <source>
        <dbReference type="EMBL" id="KAJ3660820.1"/>
    </source>
</evidence>
<comment type="caution">
    <text evidence="4">The sequence shown here is derived from an EMBL/GenBank/DDBJ whole genome shotgun (WGS) entry which is preliminary data.</text>
</comment>
<organism evidence="4 5">
    <name type="scientific">Zophobas morio</name>
    <dbReference type="NCBI Taxonomy" id="2755281"/>
    <lineage>
        <taxon>Eukaryota</taxon>
        <taxon>Metazoa</taxon>
        <taxon>Ecdysozoa</taxon>
        <taxon>Arthropoda</taxon>
        <taxon>Hexapoda</taxon>
        <taxon>Insecta</taxon>
        <taxon>Pterygota</taxon>
        <taxon>Neoptera</taxon>
        <taxon>Endopterygota</taxon>
        <taxon>Coleoptera</taxon>
        <taxon>Polyphaga</taxon>
        <taxon>Cucujiformia</taxon>
        <taxon>Tenebrionidae</taxon>
        <taxon>Zophobas</taxon>
    </lineage>
</organism>
<reference evidence="4" key="1">
    <citation type="journal article" date="2023" name="G3 (Bethesda)">
        <title>Whole genome assemblies of Zophobas morio and Tenebrio molitor.</title>
        <authorList>
            <person name="Kaur S."/>
            <person name="Stinson S.A."/>
            <person name="diCenzo G.C."/>
        </authorList>
    </citation>
    <scope>NUCLEOTIDE SEQUENCE</scope>
    <source>
        <strain evidence="4">QUZm001</strain>
    </source>
</reference>
<evidence type="ECO:0000256" key="2">
    <source>
        <dbReference type="ARBA" id="ARBA00023043"/>
    </source>
</evidence>